<organism evidence="3 4">
    <name type="scientific">Meloidogyne incognita</name>
    <name type="common">Southern root-knot nematode worm</name>
    <name type="synonym">Oxyuris incognita</name>
    <dbReference type="NCBI Taxonomy" id="6306"/>
    <lineage>
        <taxon>Eukaryota</taxon>
        <taxon>Metazoa</taxon>
        <taxon>Ecdysozoa</taxon>
        <taxon>Nematoda</taxon>
        <taxon>Chromadorea</taxon>
        <taxon>Rhabditida</taxon>
        <taxon>Tylenchina</taxon>
        <taxon>Tylenchomorpha</taxon>
        <taxon>Tylenchoidea</taxon>
        <taxon>Meloidogynidae</taxon>
        <taxon>Meloidogyninae</taxon>
        <taxon>Meloidogyne</taxon>
        <taxon>Meloidogyne incognita group</taxon>
    </lineage>
</organism>
<dbReference type="WBParaSite" id="Minc3s00488g13181">
    <property type="protein sequence ID" value="Minc3s00488g13181"/>
    <property type="gene ID" value="Minc3s00488g13181"/>
</dbReference>
<protein>
    <submittedName>
        <fullName evidence="4">Uncharacterized protein</fullName>
    </submittedName>
</protein>
<keyword evidence="3" id="KW-1185">Reference proteome</keyword>
<keyword evidence="2" id="KW-0472">Membrane</keyword>
<name>A0A914LG72_MELIC</name>
<proteinExistence type="predicted"/>
<sequence length="651" mass="73347">MFVRCHLPMELDTGPGTRKSSTLCSLVLLLLVIATFLVPGQMEEEIVGLGNHKRTGDKVELNPNTVKVTEKDFNLTEYKCRFRDACNIKIEEDYIELQYNEDGKGCIVDLLSTNKTNKDKIKLTAVVRNKRGGIKNCLVPGKKVKDSSYNNNIPFVYSVSNEVIEKLNKGLNDDSMEACKNVCTSCMPRTSLEVSWSRHNNIEANLMFAHTYLTIIGKAQRGLTHEKVLKDGEVTFDLEITATNKFTMNFEEHEVFDLKDTVCVPETGQTVKPEAWTITNTELHGQHLLVFSLLSRNATLVFEGKEVTDKKQSVPYCELFVRFNRPDYELLYVSPPSPPNTTTTTKNCSTGPGKTPETTTCTPCPKPPDPCPSTLCTPCPAASTLSSDIELMTTTTAKNIQSSTDPAENKCPEESSGWLYIVIAGIVVCLIIIGVLAWFWKKRDSEKKENLKSEEDLYALYKAEEKVIGPHNMKRFDVWKEHRKQNELEELPIERLVAIMWKRTERKTRKDKIQAIVDECSRQINKELKDNEYPQEMRKKGLRETFERWKKRNNINTTFTVTEGTTTAVESEQPKAVEGVIVEKVKEVKADKIIEEVKADGNVEEVEADENVEEVKADGNVEGVKADENEKVKANENVEDGVSVPLSEGGV</sequence>
<dbReference type="AlphaFoldDB" id="A0A914LG72"/>
<evidence type="ECO:0000313" key="4">
    <source>
        <dbReference type="WBParaSite" id="Minc3s00488g13181"/>
    </source>
</evidence>
<keyword evidence="2" id="KW-1133">Transmembrane helix</keyword>
<feature type="compositionally biased region" description="Low complexity" evidence="1">
    <location>
        <begin position="340"/>
        <end position="363"/>
    </location>
</feature>
<evidence type="ECO:0000256" key="1">
    <source>
        <dbReference type="SAM" id="MobiDB-lite"/>
    </source>
</evidence>
<accession>A0A914LG72</accession>
<dbReference type="Proteomes" id="UP000887563">
    <property type="component" value="Unplaced"/>
</dbReference>
<keyword evidence="2" id="KW-0812">Transmembrane</keyword>
<evidence type="ECO:0000313" key="3">
    <source>
        <dbReference type="Proteomes" id="UP000887563"/>
    </source>
</evidence>
<feature type="transmembrane region" description="Helical" evidence="2">
    <location>
        <begin position="21"/>
        <end position="38"/>
    </location>
</feature>
<feature type="region of interest" description="Disordered" evidence="1">
    <location>
        <begin position="332"/>
        <end position="363"/>
    </location>
</feature>
<reference evidence="4" key="1">
    <citation type="submission" date="2022-11" db="UniProtKB">
        <authorList>
            <consortium name="WormBaseParasite"/>
        </authorList>
    </citation>
    <scope>IDENTIFICATION</scope>
</reference>
<evidence type="ECO:0000256" key="2">
    <source>
        <dbReference type="SAM" id="Phobius"/>
    </source>
</evidence>
<feature type="transmembrane region" description="Helical" evidence="2">
    <location>
        <begin position="418"/>
        <end position="440"/>
    </location>
</feature>